<evidence type="ECO:0000313" key="3">
    <source>
        <dbReference type="Proteomes" id="UP000030665"/>
    </source>
</evidence>
<dbReference type="Proteomes" id="UP000030665">
    <property type="component" value="Unassembled WGS sequence"/>
</dbReference>
<accession>A0A077ZKZ7</accession>
<dbReference type="EMBL" id="HG807083">
    <property type="protein sequence ID" value="CDW60414.1"/>
    <property type="molecule type" value="Genomic_DNA"/>
</dbReference>
<dbReference type="AlphaFoldDB" id="A0A077ZKZ7"/>
<organism evidence="2 3">
    <name type="scientific">Trichuris trichiura</name>
    <name type="common">Whipworm</name>
    <name type="synonym">Trichocephalus trichiurus</name>
    <dbReference type="NCBI Taxonomy" id="36087"/>
    <lineage>
        <taxon>Eukaryota</taxon>
        <taxon>Metazoa</taxon>
        <taxon>Ecdysozoa</taxon>
        <taxon>Nematoda</taxon>
        <taxon>Enoplea</taxon>
        <taxon>Dorylaimia</taxon>
        <taxon>Trichinellida</taxon>
        <taxon>Trichuridae</taxon>
        <taxon>Trichuris</taxon>
    </lineage>
</organism>
<protein>
    <submittedName>
        <fullName evidence="2">Uncharacterized protein</fullName>
    </submittedName>
</protein>
<evidence type="ECO:0000313" key="2">
    <source>
        <dbReference type="EMBL" id="CDW60414.1"/>
    </source>
</evidence>
<feature type="region of interest" description="Disordered" evidence="1">
    <location>
        <begin position="1"/>
        <end position="28"/>
    </location>
</feature>
<proteinExistence type="predicted"/>
<reference evidence="2" key="2">
    <citation type="submission" date="2014-03" db="EMBL/GenBank/DDBJ databases">
        <title>The whipworm genome and dual-species transcriptomics of an intimate host-pathogen interaction.</title>
        <authorList>
            <person name="Foth B.J."/>
            <person name="Tsai I.J."/>
            <person name="Reid A.J."/>
            <person name="Bancroft A.J."/>
            <person name="Nichol S."/>
            <person name="Tracey A."/>
            <person name="Holroyd N."/>
            <person name="Cotton J.A."/>
            <person name="Stanley E.J."/>
            <person name="Zarowiecki M."/>
            <person name="Liu J.Z."/>
            <person name="Huckvale T."/>
            <person name="Cooper P.J."/>
            <person name="Grencis R.K."/>
            <person name="Berriman M."/>
        </authorList>
    </citation>
    <scope>NUCLEOTIDE SEQUENCE [LARGE SCALE GENOMIC DNA]</scope>
</reference>
<gene>
    <name evidence="2" type="ORF">TTRE_0000879301</name>
</gene>
<reference evidence="2" key="1">
    <citation type="submission" date="2014-01" db="EMBL/GenBank/DDBJ databases">
        <authorList>
            <person name="Aslett M."/>
        </authorList>
    </citation>
    <scope>NUCLEOTIDE SEQUENCE</scope>
</reference>
<feature type="compositionally biased region" description="Polar residues" evidence="1">
    <location>
        <begin position="7"/>
        <end position="18"/>
    </location>
</feature>
<keyword evidence="3" id="KW-1185">Reference proteome</keyword>
<name>A0A077ZKZ7_TRITR</name>
<evidence type="ECO:0000256" key="1">
    <source>
        <dbReference type="SAM" id="MobiDB-lite"/>
    </source>
</evidence>
<sequence length="236" mass="26902">MPRRTCSVRSARSKSSVPAPSARSDSADKSTADLSWVCELLTNLTGRLDRVVLTLETNLITPDQRTEEIDSGQNLVIEKRFLASFVNREPIALPQSSLGKRRQKPHLPTNPKLVRTTVMTPVRLCIVCESDAHSITLCPVFSNKNITDRLKVVRHKRLCLRCPKPVHVKQDCRSFRKFSVRGFSCSLECVVDRHEQPFHACCFAMRTSNRRTHRTAHFFGRQQSSIRSRCIPTSRF</sequence>